<reference evidence="2 3" key="1">
    <citation type="submission" date="2017-04" db="EMBL/GenBank/DDBJ databases">
        <authorList>
            <person name="Afonso C.L."/>
            <person name="Miller P.J."/>
            <person name="Scott M.A."/>
            <person name="Spackman E."/>
            <person name="Goraichik I."/>
            <person name="Dimitrov K.M."/>
            <person name="Suarez D.L."/>
            <person name="Swayne D.E."/>
        </authorList>
    </citation>
    <scope>NUCLEOTIDE SEQUENCE [LARGE SCALE GENOMIC DNA]</scope>
    <source>
        <strain evidence="2 3">KR-140</strain>
    </source>
</reference>
<protein>
    <submittedName>
        <fullName evidence="2">DNA-binding transcriptional regulator, MarR family</fullName>
    </submittedName>
</protein>
<dbReference type="InterPro" id="IPR036390">
    <property type="entry name" value="WH_DNA-bd_sf"/>
</dbReference>
<dbReference type="RefSeq" id="WP_084047848.1">
    <property type="nucleotide sequence ID" value="NZ_FWWU01000009.1"/>
</dbReference>
<organism evidence="2 3">
    <name type="scientific">Deinococcus hopiensis KR-140</name>
    <dbReference type="NCBI Taxonomy" id="695939"/>
    <lineage>
        <taxon>Bacteria</taxon>
        <taxon>Thermotogati</taxon>
        <taxon>Deinococcota</taxon>
        <taxon>Deinococci</taxon>
        <taxon>Deinococcales</taxon>
        <taxon>Deinococcaceae</taxon>
        <taxon>Deinococcus</taxon>
    </lineage>
</organism>
<evidence type="ECO:0000313" key="2">
    <source>
        <dbReference type="EMBL" id="SMB88640.1"/>
    </source>
</evidence>
<keyword evidence="2" id="KW-0238">DNA-binding</keyword>
<dbReference type="SUPFAM" id="SSF46785">
    <property type="entry name" value="Winged helix' DNA-binding domain"/>
    <property type="match status" value="1"/>
</dbReference>
<dbReference type="GO" id="GO:0006950">
    <property type="term" value="P:response to stress"/>
    <property type="evidence" value="ECO:0007669"/>
    <property type="project" value="TreeGrafter"/>
</dbReference>
<accession>A0A1W1V633</accession>
<keyword evidence="3" id="KW-1185">Reference proteome</keyword>
<dbReference type="Gene3D" id="1.10.10.10">
    <property type="entry name" value="Winged helix-like DNA-binding domain superfamily/Winged helix DNA-binding domain"/>
    <property type="match status" value="1"/>
</dbReference>
<dbReference type="PANTHER" id="PTHR33164:SF43">
    <property type="entry name" value="HTH-TYPE TRANSCRIPTIONAL REPRESSOR YETL"/>
    <property type="match status" value="1"/>
</dbReference>
<feature type="domain" description="HTH marR-type" evidence="1">
    <location>
        <begin position="20"/>
        <end position="154"/>
    </location>
</feature>
<dbReference type="Proteomes" id="UP000192582">
    <property type="component" value="Unassembled WGS sequence"/>
</dbReference>
<gene>
    <name evidence="2" type="ORF">SAMN00790413_00120</name>
</gene>
<dbReference type="InterPro" id="IPR036388">
    <property type="entry name" value="WH-like_DNA-bd_sf"/>
</dbReference>
<evidence type="ECO:0000259" key="1">
    <source>
        <dbReference type="PROSITE" id="PS50995"/>
    </source>
</evidence>
<dbReference type="PANTHER" id="PTHR33164">
    <property type="entry name" value="TRANSCRIPTIONAL REGULATOR, MARR FAMILY"/>
    <property type="match status" value="1"/>
</dbReference>
<dbReference type="AlphaFoldDB" id="A0A1W1V633"/>
<dbReference type="GO" id="GO:0003677">
    <property type="term" value="F:DNA binding"/>
    <property type="evidence" value="ECO:0007669"/>
    <property type="project" value="UniProtKB-KW"/>
</dbReference>
<dbReference type="PROSITE" id="PS50995">
    <property type="entry name" value="HTH_MARR_2"/>
    <property type="match status" value="1"/>
</dbReference>
<proteinExistence type="predicted"/>
<dbReference type="PRINTS" id="PR00598">
    <property type="entry name" value="HTHMARR"/>
</dbReference>
<dbReference type="OrthoDB" id="69995at2"/>
<evidence type="ECO:0000313" key="3">
    <source>
        <dbReference type="Proteomes" id="UP000192582"/>
    </source>
</evidence>
<dbReference type="EMBL" id="FWWU01000009">
    <property type="protein sequence ID" value="SMB88640.1"/>
    <property type="molecule type" value="Genomic_DNA"/>
</dbReference>
<dbReference type="InterPro" id="IPR000835">
    <property type="entry name" value="HTH_MarR-typ"/>
</dbReference>
<dbReference type="STRING" id="695939.SAMN00790413_00120"/>
<dbReference type="InterPro" id="IPR039422">
    <property type="entry name" value="MarR/SlyA-like"/>
</dbReference>
<dbReference type="Pfam" id="PF12802">
    <property type="entry name" value="MarR_2"/>
    <property type="match status" value="1"/>
</dbReference>
<name>A0A1W1V633_9DEIO</name>
<dbReference type="SMART" id="SM00347">
    <property type="entry name" value="HTH_MARR"/>
    <property type="match status" value="1"/>
</dbReference>
<sequence length="165" mass="17380">MADPLPSPSEPLAGDLASPELGLLMALWNAWQAMTALSEAHLSAGHGLDLRSCLALAFISDGGRQPAQLAQDLGVPRYEVSRVLRGLEARGTVTRTPTAPDGRRVTVTVTPEGRALWEAALATLRSLTAPPLASLGPDAGRLAGDLHRLARAARLPFPLTVQEQP</sequence>
<dbReference type="GO" id="GO:0003700">
    <property type="term" value="F:DNA-binding transcription factor activity"/>
    <property type="evidence" value="ECO:0007669"/>
    <property type="project" value="InterPro"/>
</dbReference>